<dbReference type="RefSeq" id="WP_167083402.1">
    <property type="nucleotide sequence ID" value="NZ_BAAADC010000001.1"/>
</dbReference>
<comment type="caution">
    <text evidence="1">The sequence shown here is derived from an EMBL/GenBank/DDBJ whole genome shotgun (WGS) entry which is preliminary data.</text>
</comment>
<evidence type="ECO:0000313" key="1">
    <source>
        <dbReference type="EMBL" id="NIK89299.1"/>
    </source>
</evidence>
<sequence length="73" mass="8032">MGIVNIEDELHDQLRRASKVQYRSINAQAAYWIKIGMLCETNPDLSFAEIMARELRAAGVSPEAVATPSAAEL</sequence>
<proteinExistence type="predicted"/>
<dbReference type="AlphaFoldDB" id="A0A846N1E0"/>
<gene>
    <name evidence="1" type="ORF">FHS83_002617</name>
</gene>
<reference evidence="1 2" key="1">
    <citation type="submission" date="2020-03" db="EMBL/GenBank/DDBJ databases">
        <title>Genomic Encyclopedia of Type Strains, Phase IV (KMG-IV): sequencing the most valuable type-strain genomes for metagenomic binning, comparative biology and taxonomic classification.</title>
        <authorList>
            <person name="Goeker M."/>
        </authorList>
    </citation>
    <scope>NUCLEOTIDE SEQUENCE [LARGE SCALE GENOMIC DNA]</scope>
    <source>
        <strain evidence="1 2">DSM 19867</strain>
    </source>
</reference>
<name>A0A846N1E0_9PROT</name>
<accession>A0A846N1E0</accession>
<dbReference type="InterPro" id="IPR021831">
    <property type="entry name" value="ParD-like"/>
</dbReference>
<dbReference type="Pfam" id="PF11903">
    <property type="entry name" value="ParD_like"/>
    <property type="match status" value="1"/>
</dbReference>
<dbReference type="EMBL" id="JAASRM010000001">
    <property type="protein sequence ID" value="NIK89299.1"/>
    <property type="molecule type" value="Genomic_DNA"/>
</dbReference>
<dbReference type="Proteomes" id="UP000570514">
    <property type="component" value="Unassembled WGS sequence"/>
</dbReference>
<keyword evidence="2" id="KW-1185">Reference proteome</keyword>
<evidence type="ECO:0008006" key="3">
    <source>
        <dbReference type="Google" id="ProtNLM"/>
    </source>
</evidence>
<protein>
    <recommendedName>
        <fullName evidence="3">ParD-like antitoxin of type II toxin-antitoxin system</fullName>
    </recommendedName>
</protein>
<organism evidence="1 2">
    <name type="scientific">Rhizomicrobium palustre</name>
    <dbReference type="NCBI Taxonomy" id="189966"/>
    <lineage>
        <taxon>Bacteria</taxon>
        <taxon>Pseudomonadati</taxon>
        <taxon>Pseudomonadota</taxon>
        <taxon>Alphaproteobacteria</taxon>
        <taxon>Micropepsales</taxon>
        <taxon>Micropepsaceae</taxon>
        <taxon>Rhizomicrobium</taxon>
    </lineage>
</organism>
<evidence type="ECO:0000313" key="2">
    <source>
        <dbReference type="Proteomes" id="UP000570514"/>
    </source>
</evidence>